<feature type="region of interest" description="Disordered" evidence="1">
    <location>
        <begin position="32"/>
        <end position="74"/>
    </location>
</feature>
<evidence type="ECO:0000313" key="3">
    <source>
        <dbReference type="Proteomes" id="UP001500456"/>
    </source>
</evidence>
<organism evidence="2 3">
    <name type="scientific">Streptomyces plumbiresistens</name>
    <dbReference type="NCBI Taxonomy" id="511811"/>
    <lineage>
        <taxon>Bacteria</taxon>
        <taxon>Bacillati</taxon>
        <taxon>Actinomycetota</taxon>
        <taxon>Actinomycetes</taxon>
        <taxon>Kitasatosporales</taxon>
        <taxon>Streptomycetaceae</taxon>
        <taxon>Streptomyces</taxon>
    </lineage>
</organism>
<dbReference type="EMBL" id="BAAAZX010000028">
    <property type="protein sequence ID" value="GAA4019386.1"/>
    <property type="molecule type" value="Genomic_DNA"/>
</dbReference>
<dbReference type="Proteomes" id="UP001500456">
    <property type="component" value="Unassembled WGS sequence"/>
</dbReference>
<proteinExistence type="predicted"/>
<gene>
    <name evidence="2" type="ORF">GCM10022232_74440</name>
</gene>
<keyword evidence="3" id="KW-1185">Reference proteome</keyword>
<comment type="caution">
    <text evidence="2">The sequence shown here is derived from an EMBL/GenBank/DDBJ whole genome shotgun (WGS) entry which is preliminary data.</text>
</comment>
<sequence length="74" mass="7712">MQGRVGQYGGHLLGVLDAQGKEVQARCGERLGQHEGLGHRPSLRALTFGSGPSGRDRLRLGTTSAGDLVSKVTG</sequence>
<name>A0ABP7T1A7_9ACTN</name>
<reference evidence="3" key="1">
    <citation type="journal article" date="2019" name="Int. J. Syst. Evol. Microbiol.">
        <title>The Global Catalogue of Microorganisms (GCM) 10K type strain sequencing project: providing services to taxonomists for standard genome sequencing and annotation.</title>
        <authorList>
            <consortium name="The Broad Institute Genomics Platform"/>
            <consortium name="The Broad Institute Genome Sequencing Center for Infectious Disease"/>
            <person name="Wu L."/>
            <person name="Ma J."/>
        </authorList>
    </citation>
    <scope>NUCLEOTIDE SEQUENCE [LARGE SCALE GENOMIC DNA]</scope>
    <source>
        <strain evidence="3">JCM 16924</strain>
    </source>
</reference>
<accession>A0ABP7T1A7</accession>
<evidence type="ECO:0000256" key="1">
    <source>
        <dbReference type="SAM" id="MobiDB-lite"/>
    </source>
</evidence>
<evidence type="ECO:0000313" key="2">
    <source>
        <dbReference type="EMBL" id="GAA4019386.1"/>
    </source>
</evidence>
<protein>
    <submittedName>
        <fullName evidence="2">Uncharacterized protein</fullName>
    </submittedName>
</protein>